<reference evidence="9 10" key="1">
    <citation type="submission" date="2024-12" db="EMBL/GenBank/DDBJ databases">
        <title>The unique morphological basis and parallel evolutionary history of personate flowers in Penstemon.</title>
        <authorList>
            <person name="Depatie T.H."/>
            <person name="Wessinger C.A."/>
        </authorList>
    </citation>
    <scope>NUCLEOTIDE SEQUENCE [LARGE SCALE GENOMIC DNA]</scope>
    <source>
        <strain evidence="9">WTNN_2</strain>
        <tissue evidence="9">Leaf</tissue>
    </source>
</reference>
<feature type="compositionally biased region" description="Basic and acidic residues" evidence="6">
    <location>
        <begin position="376"/>
        <end position="391"/>
    </location>
</feature>
<gene>
    <name evidence="9" type="ORF">ACJIZ3_004449</name>
</gene>
<dbReference type="SMART" id="SM00717">
    <property type="entry name" value="SANT"/>
    <property type="match status" value="1"/>
</dbReference>
<dbReference type="InterPro" id="IPR009057">
    <property type="entry name" value="Homeodomain-like_sf"/>
</dbReference>
<dbReference type="PROSITE" id="PS50934">
    <property type="entry name" value="SWIRM"/>
    <property type="match status" value="1"/>
</dbReference>
<dbReference type="InterPro" id="IPR001005">
    <property type="entry name" value="SANT/Myb"/>
</dbReference>
<dbReference type="PROSITE" id="PS51293">
    <property type="entry name" value="SANT"/>
    <property type="match status" value="1"/>
</dbReference>
<evidence type="ECO:0008006" key="11">
    <source>
        <dbReference type="Google" id="ProtNLM"/>
    </source>
</evidence>
<dbReference type="PANTHER" id="PTHR12802:SF140">
    <property type="entry name" value="SWI_SNF COMPLEX SUBUNIT SWI3A"/>
    <property type="match status" value="1"/>
</dbReference>
<dbReference type="InterPro" id="IPR036388">
    <property type="entry name" value="WH-like_DNA-bd_sf"/>
</dbReference>
<evidence type="ECO:0000313" key="10">
    <source>
        <dbReference type="Proteomes" id="UP001634393"/>
    </source>
</evidence>
<dbReference type="Pfam" id="PF16495">
    <property type="entry name" value="SWIRM-assoc_1"/>
    <property type="match status" value="1"/>
</dbReference>
<keyword evidence="5" id="KW-0539">Nucleus</keyword>
<feature type="domain" description="SANT" evidence="8">
    <location>
        <begin position="291"/>
        <end position="342"/>
    </location>
</feature>
<evidence type="ECO:0000313" key="9">
    <source>
        <dbReference type="EMBL" id="KAL3818544.1"/>
    </source>
</evidence>
<dbReference type="SUPFAM" id="SSF46689">
    <property type="entry name" value="Homeodomain-like"/>
    <property type="match status" value="2"/>
</dbReference>
<dbReference type="InterPro" id="IPR007526">
    <property type="entry name" value="SWIRM"/>
</dbReference>
<sequence>MDRFSQELELYTIPSYSSWFSWHNIHEVERFSLREFFDGSSITRSPRIYKDYRDFIISKFRENPSKKLTFTDVRKSLVGDISILLKVFTFLEKWGLINFNVADSNKDEEKNTNWEGSVRTASLRGIVEEEESWKGRVKVEEGPPHGVRVVAAPNSMKPIVAPPMPQSAAVDGGGVVGEMGEGGFKWPPLASYSDIYGESRMQEKKGLVCGSCKEDCDSTYYEYTKPLGEERVTKRTKVSVSHIQLSTAYRVLTIVPLKEGNFILCEKCFNNGNYEKDKLAADDFKLKSCDNQTAVWTEAETLLLLESVLKHGDDWDLVATNVQTKSKLDCISKLIQLPFGDHMLGSIHKKSRHLDTPNDINNSKPAAELASSEPQESAKAEDSNHDLKDNDNGDDEKESPPKKRACTRSTSDVGSSLMKQVSRISTMLGLQVTSSAAEAAVTALCYENQCSREIFDDDDDSTDETSDQKRLQFTFSVRAAEVDDSIEKAKPNQSEMEETYALKNIIPLNLRTRAATATALGAAAANAKLLADQEEREMGQLVATMIEAQVKKLRRKMKYFEDLEVIMGKEHAQLEELEESLVAERLNVLQRMFNAGIDKSKDHILVKSQTDAAVQ</sequence>
<evidence type="ECO:0000256" key="5">
    <source>
        <dbReference type="ARBA" id="ARBA00023242"/>
    </source>
</evidence>
<accession>A0ABD3S217</accession>
<dbReference type="EMBL" id="JBJXBP010000007">
    <property type="protein sequence ID" value="KAL3818544.1"/>
    <property type="molecule type" value="Genomic_DNA"/>
</dbReference>
<evidence type="ECO:0000256" key="1">
    <source>
        <dbReference type="ARBA" id="ARBA00022473"/>
    </source>
</evidence>
<dbReference type="InterPro" id="IPR032451">
    <property type="entry name" value="SMARCC_C"/>
</dbReference>
<dbReference type="Pfam" id="PF00249">
    <property type="entry name" value="Myb_DNA-binding"/>
    <property type="match status" value="1"/>
</dbReference>
<dbReference type="GO" id="GO:0005634">
    <property type="term" value="C:nucleus"/>
    <property type="evidence" value="ECO:0007669"/>
    <property type="project" value="UniProtKB-ARBA"/>
</dbReference>
<comment type="caution">
    <text evidence="9">The sequence shown here is derived from an EMBL/GenBank/DDBJ whole genome shotgun (WGS) entry which is preliminary data.</text>
</comment>
<evidence type="ECO:0000256" key="6">
    <source>
        <dbReference type="SAM" id="MobiDB-lite"/>
    </source>
</evidence>
<feature type="domain" description="SWIRM" evidence="7">
    <location>
        <begin position="11"/>
        <end position="108"/>
    </location>
</feature>
<proteinExistence type="predicted"/>
<dbReference type="InterPro" id="IPR017884">
    <property type="entry name" value="SANT_dom"/>
</dbReference>
<keyword evidence="1" id="KW-0217">Developmental protein</keyword>
<evidence type="ECO:0000256" key="3">
    <source>
        <dbReference type="ARBA" id="ARBA00023125"/>
    </source>
</evidence>
<dbReference type="GO" id="GO:0003677">
    <property type="term" value="F:DNA binding"/>
    <property type="evidence" value="ECO:0007669"/>
    <property type="project" value="UniProtKB-KW"/>
</dbReference>
<evidence type="ECO:0000256" key="4">
    <source>
        <dbReference type="ARBA" id="ARBA00023163"/>
    </source>
</evidence>
<evidence type="ECO:0000256" key="2">
    <source>
        <dbReference type="ARBA" id="ARBA00023015"/>
    </source>
</evidence>
<dbReference type="PANTHER" id="PTHR12802">
    <property type="entry name" value="SWI/SNF COMPLEX-RELATED"/>
    <property type="match status" value="1"/>
</dbReference>
<keyword evidence="2" id="KW-0805">Transcription regulation</keyword>
<organism evidence="9 10">
    <name type="scientific">Penstemon smallii</name>
    <dbReference type="NCBI Taxonomy" id="265156"/>
    <lineage>
        <taxon>Eukaryota</taxon>
        <taxon>Viridiplantae</taxon>
        <taxon>Streptophyta</taxon>
        <taxon>Embryophyta</taxon>
        <taxon>Tracheophyta</taxon>
        <taxon>Spermatophyta</taxon>
        <taxon>Magnoliopsida</taxon>
        <taxon>eudicotyledons</taxon>
        <taxon>Gunneridae</taxon>
        <taxon>Pentapetalae</taxon>
        <taxon>asterids</taxon>
        <taxon>lamiids</taxon>
        <taxon>Lamiales</taxon>
        <taxon>Plantaginaceae</taxon>
        <taxon>Cheloneae</taxon>
        <taxon>Penstemon</taxon>
    </lineage>
</organism>
<dbReference type="Proteomes" id="UP001634393">
    <property type="component" value="Unassembled WGS sequence"/>
</dbReference>
<feature type="region of interest" description="Disordered" evidence="6">
    <location>
        <begin position="350"/>
        <end position="414"/>
    </location>
</feature>
<keyword evidence="4" id="KW-0804">Transcription</keyword>
<dbReference type="CDD" id="cd00167">
    <property type="entry name" value="SANT"/>
    <property type="match status" value="1"/>
</dbReference>
<keyword evidence="3" id="KW-0238">DNA-binding</keyword>
<dbReference type="AlphaFoldDB" id="A0ABD3S217"/>
<dbReference type="FunFam" id="1.10.10.10:FF:000020">
    <property type="entry name" value="SWI/SNF complex subunit SMARCC2 isoform c"/>
    <property type="match status" value="1"/>
</dbReference>
<dbReference type="Gene3D" id="1.10.10.10">
    <property type="entry name" value="Winged helix-like DNA-binding domain superfamily/Winged helix DNA-binding domain"/>
    <property type="match status" value="1"/>
</dbReference>
<dbReference type="Pfam" id="PF04433">
    <property type="entry name" value="SWIRM"/>
    <property type="match status" value="1"/>
</dbReference>
<dbReference type="Gene3D" id="1.10.10.60">
    <property type="entry name" value="Homeodomain-like"/>
    <property type="match status" value="1"/>
</dbReference>
<name>A0ABD3S217_9LAMI</name>
<protein>
    <recommendedName>
        <fullName evidence="11">SWI/SNF complex subunit SWI3A</fullName>
    </recommendedName>
</protein>
<evidence type="ECO:0000259" key="7">
    <source>
        <dbReference type="PROSITE" id="PS50934"/>
    </source>
</evidence>
<keyword evidence="10" id="KW-1185">Reference proteome</keyword>
<evidence type="ECO:0000259" key="8">
    <source>
        <dbReference type="PROSITE" id="PS51293"/>
    </source>
</evidence>